<reference evidence="2 3" key="1">
    <citation type="submission" date="2018-11" db="EMBL/GenBank/DDBJ databases">
        <authorList>
            <consortium name="Pathogen Informatics"/>
        </authorList>
    </citation>
    <scope>NUCLEOTIDE SEQUENCE [LARGE SCALE GENOMIC DNA]</scope>
</reference>
<dbReference type="Proteomes" id="UP000270094">
    <property type="component" value="Unassembled WGS sequence"/>
</dbReference>
<accession>A0A3P7JU83</accession>
<keyword evidence="3" id="KW-1185">Reference proteome</keyword>
<feature type="region of interest" description="Disordered" evidence="1">
    <location>
        <begin position="208"/>
        <end position="258"/>
    </location>
</feature>
<dbReference type="AlphaFoldDB" id="A0A3P7JU83"/>
<evidence type="ECO:0000313" key="2">
    <source>
        <dbReference type="EMBL" id="VDM82394.1"/>
    </source>
</evidence>
<gene>
    <name evidence="2" type="ORF">SVUK_LOCUS17392</name>
</gene>
<dbReference type="EMBL" id="UYYB01117467">
    <property type="protein sequence ID" value="VDM82394.1"/>
    <property type="molecule type" value="Genomic_DNA"/>
</dbReference>
<name>A0A3P7JU83_STRVU</name>
<protein>
    <submittedName>
        <fullName evidence="2">Uncharacterized protein</fullName>
    </submittedName>
</protein>
<evidence type="ECO:0000313" key="3">
    <source>
        <dbReference type="Proteomes" id="UP000270094"/>
    </source>
</evidence>
<proteinExistence type="predicted"/>
<dbReference type="OrthoDB" id="2195551at2759"/>
<feature type="region of interest" description="Disordered" evidence="1">
    <location>
        <begin position="115"/>
        <end position="140"/>
    </location>
</feature>
<sequence length="258" mass="29568">MSLGRISPDRRQSDAKSSNVSIVALQQFAQSSSASVRRSRSGRCIHPPLAEWAGERVRYDGYGNVIGVENASTVTVHSKSAAGTMALSNYYGLPPADPVRQSESYTEAPKLAVDSGPKRVKKQRGLVTYSETSDEGDYDHYEKQGRRLNDEYGRYENRKRHYSDEEDHIYNPECQVKFHTNSKRYASPDERKEVWRKRVVDEAERQRLEEEWARENEELSTSYYSDGDADWHEPGLNSLCSKKEEESDSKSTTNQFFF</sequence>
<feature type="compositionally biased region" description="Basic and acidic residues" evidence="1">
    <location>
        <begin position="208"/>
        <end position="217"/>
    </location>
</feature>
<evidence type="ECO:0000256" key="1">
    <source>
        <dbReference type="SAM" id="MobiDB-lite"/>
    </source>
</evidence>
<organism evidence="2 3">
    <name type="scientific">Strongylus vulgaris</name>
    <name type="common">Blood worm</name>
    <dbReference type="NCBI Taxonomy" id="40348"/>
    <lineage>
        <taxon>Eukaryota</taxon>
        <taxon>Metazoa</taxon>
        <taxon>Ecdysozoa</taxon>
        <taxon>Nematoda</taxon>
        <taxon>Chromadorea</taxon>
        <taxon>Rhabditida</taxon>
        <taxon>Rhabditina</taxon>
        <taxon>Rhabditomorpha</taxon>
        <taxon>Strongyloidea</taxon>
        <taxon>Strongylidae</taxon>
        <taxon>Strongylus</taxon>
    </lineage>
</organism>